<gene>
    <name evidence="3" type="ORF">GL300_05420</name>
</gene>
<evidence type="ECO:0000313" key="3">
    <source>
        <dbReference type="EMBL" id="MTH58646.1"/>
    </source>
</evidence>
<feature type="domain" description="YCII-related" evidence="2">
    <location>
        <begin position="3"/>
        <end position="86"/>
    </location>
</feature>
<dbReference type="InterPro" id="IPR005545">
    <property type="entry name" value="YCII"/>
</dbReference>
<evidence type="ECO:0000256" key="1">
    <source>
        <dbReference type="ARBA" id="ARBA00007689"/>
    </source>
</evidence>
<dbReference type="SUPFAM" id="SSF54909">
    <property type="entry name" value="Dimeric alpha+beta barrel"/>
    <property type="match status" value="1"/>
</dbReference>
<reference evidence="3 4" key="1">
    <citation type="submission" date="2019-11" db="EMBL/GenBank/DDBJ databases">
        <authorList>
            <person name="Dong K."/>
        </authorList>
    </citation>
    <scope>NUCLEOTIDE SEQUENCE [LARGE SCALE GENOMIC DNA]</scope>
    <source>
        <strain evidence="3 4">NBRC 112902</strain>
    </source>
</reference>
<organism evidence="3 4">
    <name type="scientific">Paracoccus litorisediminis</name>
    <dbReference type="NCBI Taxonomy" id="2006130"/>
    <lineage>
        <taxon>Bacteria</taxon>
        <taxon>Pseudomonadati</taxon>
        <taxon>Pseudomonadota</taxon>
        <taxon>Alphaproteobacteria</taxon>
        <taxon>Rhodobacterales</taxon>
        <taxon>Paracoccaceae</taxon>
        <taxon>Paracoccus</taxon>
    </lineage>
</organism>
<dbReference type="AlphaFoldDB" id="A0A844HG55"/>
<dbReference type="Proteomes" id="UP000449846">
    <property type="component" value="Unassembled WGS sequence"/>
</dbReference>
<dbReference type="OrthoDB" id="2293521at2"/>
<dbReference type="InterPro" id="IPR051807">
    <property type="entry name" value="Sec-metab_biosynth-assoc"/>
</dbReference>
<keyword evidence="4" id="KW-1185">Reference proteome</keyword>
<dbReference type="EMBL" id="WMIG01000002">
    <property type="protein sequence ID" value="MTH58646.1"/>
    <property type="molecule type" value="Genomic_DNA"/>
</dbReference>
<dbReference type="InterPro" id="IPR011008">
    <property type="entry name" value="Dimeric_a/b-barrel"/>
</dbReference>
<dbReference type="Gene3D" id="3.30.70.1060">
    <property type="entry name" value="Dimeric alpha+beta barrel"/>
    <property type="match status" value="1"/>
</dbReference>
<sequence>MPLFAVICRDKPNHLQTRMETRERHLAYLAETGVVQFAGPFIEGGSPIGSLLVVEAENREAAGAWTAKDPYTQAGLFASVEVIEWRKVIG</sequence>
<comment type="caution">
    <text evidence="3">The sequence shown here is derived from an EMBL/GenBank/DDBJ whole genome shotgun (WGS) entry which is preliminary data.</text>
</comment>
<proteinExistence type="inferred from homology"/>
<protein>
    <submittedName>
        <fullName evidence="3">YciI family protein</fullName>
    </submittedName>
</protein>
<accession>A0A844HG55</accession>
<evidence type="ECO:0000313" key="4">
    <source>
        <dbReference type="Proteomes" id="UP000449846"/>
    </source>
</evidence>
<evidence type="ECO:0000259" key="2">
    <source>
        <dbReference type="Pfam" id="PF03795"/>
    </source>
</evidence>
<name>A0A844HG55_9RHOB</name>
<dbReference type="Pfam" id="PF03795">
    <property type="entry name" value="YCII"/>
    <property type="match status" value="1"/>
</dbReference>
<dbReference type="PANTHER" id="PTHR33606:SF3">
    <property type="entry name" value="PROTEIN YCII"/>
    <property type="match status" value="1"/>
</dbReference>
<comment type="similarity">
    <text evidence="1">Belongs to the YciI family.</text>
</comment>
<dbReference type="PANTHER" id="PTHR33606">
    <property type="entry name" value="PROTEIN YCII"/>
    <property type="match status" value="1"/>
</dbReference>